<dbReference type="AlphaFoldDB" id="A0A1B7TIC9"/>
<dbReference type="InterPro" id="IPR029184">
    <property type="entry name" value="Sas4_dom"/>
</dbReference>
<evidence type="ECO:0000259" key="1">
    <source>
        <dbReference type="Pfam" id="PF15460"/>
    </source>
</evidence>
<evidence type="ECO:0000313" key="3">
    <source>
        <dbReference type="Proteomes" id="UP000092321"/>
    </source>
</evidence>
<feature type="domain" description="Something about silencing protein 4" evidence="1">
    <location>
        <begin position="93"/>
        <end position="200"/>
    </location>
</feature>
<dbReference type="Pfam" id="PF15460">
    <property type="entry name" value="SAS4"/>
    <property type="match status" value="1"/>
</dbReference>
<evidence type="ECO:0000313" key="2">
    <source>
        <dbReference type="EMBL" id="OBA28512.1"/>
    </source>
</evidence>
<name>A0A1B7TIC9_9ASCO</name>
<reference evidence="3" key="1">
    <citation type="journal article" date="2016" name="Proc. Natl. Acad. Sci. U.S.A.">
        <title>Comparative genomics of biotechnologically important yeasts.</title>
        <authorList>
            <person name="Riley R."/>
            <person name="Haridas S."/>
            <person name="Wolfe K.H."/>
            <person name="Lopes M.R."/>
            <person name="Hittinger C.T."/>
            <person name="Goeker M."/>
            <person name="Salamov A.A."/>
            <person name="Wisecaver J.H."/>
            <person name="Long T.M."/>
            <person name="Calvey C.H."/>
            <person name="Aerts A.L."/>
            <person name="Barry K.W."/>
            <person name="Choi C."/>
            <person name="Clum A."/>
            <person name="Coughlan A.Y."/>
            <person name="Deshpande S."/>
            <person name="Douglass A.P."/>
            <person name="Hanson S.J."/>
            <person name="Klenk H.-P."/>
            <person name="LaButti K.M."/>
            <person name="Lapidus A."/>
            <person name="Lindquist E.A."/>
            <person name="Lipzen A.M."/>
            <person name="Meier-Kolthoff J.P."/>
            <person name="Ohm R.A."/>
            <person name="Otillar R.P."/>
            <person name="Pangilinan J.L."/>
            <person name="Peng Y."/>
            <person name="Rokas A."/>
            <person name="Rosa C.A."/>
            <person name="Scheuner C."/>
            <person name="Sibirny A.A."/>
            <person name="Slot J.C."/>
            <person name="Stielow J.B."/>
            <person name="Sun H."/>
            <person name="Kurtzman C.P."/>
            <person name="Blackwell M."/>
            <person name="Grigoriev I.V."/>
            <person name="Jeffries T.W."/>
        </authorList>
    </citation>
    <scope>NUCLEOTIDE SEQUENCE [LARGE SCALE GENOMIC DNA]</scope>
    <source>
        <strain evidence="3">NRRL Y-1626</strain>
    </source>
</reference>
<dbReference type="Proteomes" id="UP000092321">
    <property type="component" value="Unassembled WGS sequence"/>
</dbReference>
<comment type="caution">
    <text evidence="2">The sequence shown here is derived from an EMBL/GenBank/DDBJ whole genome shotgun (WGS) entry which is preliminary data.</text>
</comment>
<proteinExistence type="predicted"/>
<organism evidence="2 3">
    <name type="scientific">Hanseniaspora valbyensis NRRL Y-1626</name>
    <dbReference type="NCBI Taxonomy" id="766949"/>
    <lineage>
        <taxon>Eukaryota</taxon>
        <taxon>Fungi</taxon>
        <taxon>Dikarya</taxon>
        <taxon>Ascomycota</taxon>
        <taxon>Saccharomycotina</taxon>
        <taxon>Saccharomycetes</taxon>
        <taxon>Saccharomycodales</taxon>
        <taxon>Saccharomycodaceae</taxon>
        <taxon>Hanseniaspora</taxon>
    </lineage>
</organism>
<gene>
    <name evidence="2" type="ORF">HANVADRAFT_54886</name>
</gene>
<sequence>MSQDDDKIKDSENENENDMFVFDDINNDLDINEFSTFEPLNRNIECDDHITLTLNDGFMNKLNDTVLAKNIVTKLDEPDFDTDEEDANLNAEDPLEDHYYELHHRKLRKLELQDYIADANEIKDYLLELEEHLDILDRDLNINENTQLNKRSTISNVFNILANTVNSICKVHNPQDTKELLEKKDKCVKHIKSMIQNYKYNQFKRSFLIKGKFHNNLKNMRYVNPLNSYRSMMIDANQNDDLDNKKLTKYSKPSIYNSFDYKYLYLNIDEIEDNIDKDSNTDIEEDCMLSNMATADDIKTKRLKEIYHDTGITYGKLKLNSIGKDLFIEPFRKPYIR</sequence>
<dbReference type="EMBL" id="LXPE01000003">
    <property type="protein sequence ID" value="OBA28512.1"/>
    <property type="molecule type" value="Genomic_DNA"/>
</dbReference>
<accession>A0A1B7TIC9</accession>
<keyword evidence="3" id="KW-1185">Reference proteome</keyword>
<protein>
    <recommendedName>
        <fullName evidence="1">Something about silencing protein 4 domain-containing protein</fullName>
    </recommendedName>
</protein>